<evidence type="ECO:0000313" key="1">
    <source>
        <dbReference type="EMBL" id="MPM23531.1"/>
    </source>
</evidence>
<organism evidence="1">
    <name type="scientific">bioreactor metagenome</name>
    <dbReference type="NCBI Taxonomy" id="1076179"/>
    <lineage>
        <taxon>unclassified sequences</taxon>
        <taxon>metagenomes</taxon>
        <taxon>ecological metagenomes</taxon>
    </lineage>
</organism>
<sequence>MNREPQASEITNLYLTKKFGVINEETRYPVKGFLQAILSILVEKHRDQNSEEGSFNQQLLKALILQEEGGLDHGKTC</sequence>
<accession>A0A644Y6H0</accession>
<dbReference type="AlphaFoldDB" id="A0A644Y6H0"/>
<protein>
    <submittedName>
        <fullName evidence="1">Uncharacterized protein</fullName>
    </submittedName>
</protein>
<dbReference type="EMBL" id="VSSQ01004052">
    <property type="protein sequence ID" value="MPM23531.1"/>
    <property type="molecule type" value="Genomic_DNA"/>
</dbReference>
<reference evidence="1" key="1">
    <citation type="submission" date="2019-08" db="EMBL/GenBank/DDBJ databases">
        <authorList>
            <person name="Kucharzyk K."/>
            <person name="Murdoch R.W."/>
            <person name="Higgins S."/>
            <person name="Loffler F."/>
        </authorList>
    </citation>
    <scope>NUCLEOTIDE SEQUENCE</scope>
</reference>
<proteinExistence type="predicted"/>
<name>A0A644Y6H0_9ZZZZ</name>
<comment type="caution">
    <text evidence="1">The sequence shown here is derived from an EMBL/GenBank/DDBJ whole genome shotgun (WGS) entry which is preliminary data.</text>
</comment>
<gene>
    <name evidence="1" type="ORF">SDC9_70005</name>
</gene>